<proteinExistence type="predicted"/>
<dbReference type="Gene3D" id="1.10.10.10">
    <property type="entry name" value="Winged helix-like DNA-binding domain superfamily/Winged helix DNA-binding domain"/>
    <property type="match status" value="1"/>
</dbReference>
<dbReference type="SUPFAM" id="SSF46785">
    <property type="entry name" value="Winged helix' DNA-binding domain"/>
    <property type="match status" value="1"/>
</dbReference>
<organism evidence="2 3">
    <name type="scientific">Ignicoccus hospitalis (strain KIN4/I / DSM 18386 / JCM 14125)</name>
    <dbReference type="NCBI Taxonomy" id="453591"/>
    <lineage>
        <taxon>Archaea</taxon>
        <taxon>Thermoproteota</taxon>
        <taxon>Thermoprotei</taxon>
        <taxon>Desulfurococcales</taxon>
        <taxon>Desulfurococcaceae</taxon>
        <taxon>Ignicoccus</taxon>
    </lineage>
</organism>
<feature type="domain" description="ArnR1-like winged helix-turn-helix" evidence="1">
    <location>
        <begin position="27"/>
        <end position="73"/>
    </location>
</feature>
<dbReference type="EMBL" id="CP000816">
    <property type="protein sequence ID" value="ABU82134.1"/>
    <property type="molecule type" value="Genomic_DNA"/>
</dbReference>
<evidence type="ECO:0000313" key="2">
    <source>
        <dbReference type="EMBL" id="ABU82134.1"/>
    </source>
</evidence>
<name>A8AB32_IGNH4</name>
<dbReference type="STRING" id="453591.Igni_0954"/>
<evidence type="ECO:0000259" key="1">
    <source>
        <dbReference type="Pfam" id="PF14947"/>
    </source>
</evidence>
<dbReference type="InterPro" id="IPR036388">
    <property type="entry name" value="WH-like_DNA-bd_sf"/>
</dbReference>
<reference evidence="2 3" key="1">
    <citation type="journal article" date="2008" name="Genome Biol.">
        <title>A genomic analysis of the archaeal system Ignicoccus hospitalis-Nanoarchaeum equitans.</title>
        <authorList>
            <person name="Podar M."/>
            <person name="Anderson I."/>
            <person name="Makarova K.S."/>
            <person name="Elkins J.G."/>
            <person name="Ivanova N."/>
            <person name="Wall M.A."/>
            <person name="Lykidis A."/>
            <person name="Mavromatis K."/>
            <person name="Sun H."/>
            <person name="Hudson M.E."/>
            <person name="Chen W."/>
            <person name="Deciu C."/>
            <person name="Hutchison D."/>
            <person name="Eads J.R."/>
            <person name="Anderson A."/>
            <person name="Fernandes F."/>
            <person name="Szeto E."/>
            <person name="Lapidus A."/>
            <person name="Kyrpides N.C."/>
            <person name="Saier M.H.Jr."/>
            <person name="Richardson P.M."/>
            <person name="Rachel R."/>
            <person name="Huber H."/>
            <person name="Eisen J.A."/>
            <person name="Koonin E.V."/>
            <person name="Keller M."/>
            <person name="Stetter K.O."/>
        </authorList>
    </citation>
    <scope>NUCLEOTIDE SEQUENCE [LARGE SCALE GENOMIC DNA]</scope>
    <source>
        <strain evidence="3">KIN4/I / DSM 18386 / JCM 14125</strain>
    </source>
</reference>
<dbReference type="eggNOG" id="arCOG05900">
    <property type="taxonomic scope" value="Archaea"/>
</dbReference>
<sequence>MKDLWLLPLLLCFADDPSSAGELSTCLGLPSSRTKTLIYYARKAGYIKKKENTYELTEKGKELVESFEVVERKGKRLKVKGKDGCFLVFVRKRNVKVLRVPCS</sequence>
<accession>A8AB32</accession>
<dbReference type="KEGG" id="iho:Igni_0954"/>
<evidence type="ECO:0000313" key="3">
    <source>
        <dbReference type="Proteomes" id="UP000000262"/>
    </source>
</evidence>
<dbReference type="AlphaFoldDB" id="A8AB32"/>
<keyword evidence="3" id="KW-1185">Reference proteome</keyword>
<dbReference type="HOGENOM" id="CLU_2257331_0_0_2"/>
<gene>
    <name evidence="2" type="ordered locus">Igni_0954</name>
</gene>
<dbReference type="Pfam" id="PF14947">
    <property type="entry name" value="HTH_45"/>
    <property type="match status" value="1"/>
</dbReference>
<dbReference type="InterPro" id="IPR038723">
    <property type="entry name" value="ArnR1-like_HTH"/>
</dbReference>
<dbReference type="InterPro" id="IPR036390">
    <property type="entry name" value="WH_DNA-bd_sf"/>
</dbReference>
<protein>
    <recommendedName>
        <fullName evidence="1">ArnR1-like winged helix-turn-helix domain-containing protein</fullName>
    </recommendedName>
</protein>
<dbReference type="Proteomes" id="UP000000262">
    <property type="component" value="Chromosome"/>
</dbReference>